<name>A0AAD5MLK3_PARTN</name>
<dbReference type="AlphaFoldDB" id="A0AAD5MLK3"/>
<gene>
    <name evidence="2" type="ORF">KIN20_019727</name>
</gene>
<dbReference type="EMBL" id="JAHQIW010003941">
    <property type="protein sequence ID" value="KAJ1360695.1"/>
    <property type="molecule type" value="Genomic_DNA"/>
</dbReference>
<sequence length="167" mass="18788">MTRNRGFDESDIAETCFGNHRDRIIAHTHTLSTMDEPPLLPPLTPLDQYVETEDDDTVAKERLESGPRSSKLERIAGGSDGHRLSTESCRQESHGAVLAALTDYGVDVVQCSNERERMSPKPSFLQPIASKWWYRGCILPEVEGLCDEISDGQCLRPNRRARSLFEN</sequence>
<reference evidence="2" key="1">
    <citation type="submission" date="2021-06" db="EMBL/GenBank/DDBJ databases">
        <title>Parelaphostrongylus tenuis whole genome reference sequence.</title>
        <authorList>
            <person name="Garwood T.J."/>
            <person name="Larsen P.A."/>
            <person name="Fountain-Jones N.M."/>
            <person name="Garbe J.R."/>
            <person name="Macchietto M.G."/>
            <person name="Kania S.A."/>
            <person name="Gerhold R.W."/>
            <person name="Richards J.E."/>
            <person name="Wolf T.M."/>
        </authorList>
    </citation>
    <scope>NUCLEOTIDE SEQUENCE</scope>
    <source>
        <strain evidence="2">MNPRO001-30</strain>
        <tissue evidence="2">Meninges</tissue>
    </source>
</reference>
<proteinExistence type="predicted"/>
<evidence type="ECO:0000256" key="1">
    <source>
        <dbReference type="SAM" id="MobiDB-lite"/>
    </source>
</evidence>
<evidence type="ECO:0000313" key="2">
    <source>
        <dbReference type="EMBL" id="KAJ1360695.1"/>
    </source>
</evidence>
<evidence type="ECO:0000313" key="3">
    <source>
        <dbReference type="Proteomes" id="UP001196413"/>
    </source>
</evidence>
<feature type="region of interest" description="Disordered" evidence="1">
    <location>
        <begin position="64"/>
        <end position="86"/>
    </location>
</feature>
<keyword evidence="3" id="KW-1185">Reference proteome</keyword>
<protein>
    <submittedName>
        <fullName evidence="2">Uncharacterized protein</fullName>
    </submittedName>
</protein>
<organism evidence="2 3">
    <name type="scientific">Parelaphostrongylus tenuis</name>
    <name type="common">Meningeal worm</name>
    <dbReference type="NCBI Taxonomy" id="148309"/>
    <lineage>
        <taxon>Eukaryota</taxon>
        <taxon>Metazoa</taxon>
        <taxon>Ecdysozoa</taxon>
        <taxon>Nematoda</taxon>
        <taxon>Chromadorea</taxon>
        <taxon>Rhabditida</taxon>
        <taxon>Rhabditina</taxon>
        <taxon>Rhabditomorpha</taxon>
        <taxon>Strongyloidea</taxon>
        <taxon>Metastrongylidae</taxon>
        <taxon>Parelaphostrongylus</taxon>
    </lineage>
</organism>
<dbReference type="Proteomes" id="UP001196413">
    <property type="component" value="Unassembled WGS sequence"/>
</dbReference>
<accession>A0AAD5MLK3</accession>
<comment type="caution">
    <text evidence="2">The sequence shown here is derived from an EMBL/GenBank/DDBJ whole genome shotgun (WGS) entry which is preliminary data.</text>
</comment>